<dbReference type="EMBL" id="UYRR01007354">
    <property type="protein sequence ID" value="VDK23525.1"/>
    <property type="molecule type" value="Genomic_DNA"/>
</dbReference>
<feature type="compositionally biased region" description="Polar residues" evidence="1">
    <location>
        <begin position="56"/>
        <end position="68"/>
    </location>
</feature>
<reference evidence="4" key="1">
    <citation type="submission" date="2017-02" db="UniProtKB">
        <authorList>
            <consortium name="WormBaseParasite"/>
        </authorList>
    </citation>
    <scope>IDENTIFICATION</scope>
</reference>
<reference evidence="2 3" key="2">
    <citation type="submission" date="2018-11" db="EMBL/GenBank/DDBJ databases">
        <authorList>
            <consortium name="Pathogen Informatics"/>
        </authorList>
    </citation>
    <scope>NUCLEOTIDE SEQUENCE [LARGE SCALE GENOMIC DNA]</scope>
</reference>
<sequence>MCAGLSNRNVQKVSAVVLTVSPSKQQPSSSSPRQSQSDRSYSSSLNHNSSNRPALKSTSDLFNNQQVNVDDRRPMINANLSNAQIRSDVSPSRVVRSFSDADPLRNIPDQSNNAEICALTKWHKMVRYYHNYDQISNGDFGGTRY</sequence>
<dbReference type="WBParaSite" id="ASIM_0000448001-mRNA-1">
    <property type="protein sequence ID" value="ASIM_0000448001-mRNA-1"/>
    <property type="gene ID" value="ASIM_0000448001"/>
</dbReference>
<feature type="compositionally biased region" description="Low complexity" evidence="1">
    <location>
        <begin position="21"/>
        <end position="51"/>
    </location>
</feature>
<dbReference type="Proteomes" id="UP000267096">
    <property type="component" value="Unassembled WGS sequence"/>
</dbReference>
<accession>A0A0M3JA60</accession>
<dbReference type="AlphaFoldDB" id="A0A0M3JA60"/>
<keyword evidence="3" id="KW-1185">Reference proteome</keyword>
<feature type="region of interest" description="Disordered" evidence="1">
    <location>
        <begin position="19"/>
        <end position="72"/>
    </location>
</feature>
<gene>
    <name evidence="2" type="ORF">ASIM_LOCUS4290</name>
</gene>
<name>A0A0M3JA60_ANISI</name>
<evidence type="ECO:0000313" key="4">
    <source>
        <dbReference type="WBParaSite" id="ASIM_0000448001-mRNA-1"/>
    </source>
</evidence>
<protein>
    <submittedName>
        <fullName evidence="2 4">Uncharacterized protein</fullName>
    </submittedName>
</protein>
<proteinExistence type="predicted"/>
<organism evidence="4">
    <name type="scientific">Anisakis simplex</name>
    <name type="common">Herring worm</name>
    <dbReference type="NCBI Taxonomy" id="6269"/>
    <lineage>
        <taxon>Eukaryota</taxon>
        <taxon>Metazoa</taxon>
        <taxon>Ecdysozoa</taxon>
        <taxon>Nematoda</taxon>
        <taxon>Chromadorea</taxon>
        <taxon>Rhabditida</taxon>
        <taxon>Spirurina</taxon>
        <taxon>Ascaridomorpha</taxon>
        <taxon>Ascaridoidea</taxon>
        <taxon>Anisakidae</taxon>
        <taxon>Anisakis</taxon>
        <taxon>Anisakis simplex complex</taxon>
    </lineage>
</organism>
<evidence type="ECO:0000256" key="1">
    <source>
        <dbReference type="SAM" id="MobiDB-lite"/>
    </source>
</evidence>
<evidence type="ECO:0000313" key="3">
    <source>
        <dbReference type="Proteomes" id="UP000267096"/>
    </source>
</evidence>
<evidence type="ECO:0000313" key="2">
    <source>
        <dbReference type="EMBL" id="VDK23525.1"/>
    </source>
</evidence>